<evidence type="ECO:0000256" key="2">
    <source>
        <dbReference type="SAM" id="Phobius"/>
    </source>
</evidence>
<keyword evidence="2" id="KW-0472">Membrane</keyword>
<comment type="caution">
    <text evidence="3">The sequence shown here is derived from an EMBL/GenBank/DDBJ whole genome shotgun (WGS) entry which is preliminary data.</text>
</comment>
<proteinExistence type="predicted"/>
<evidence type="ECO:0000313" key="3">
    <source>
        <dbReference type="EMBL" id="MDR7299342.1"/>
    </source>
</evidence>
<name>A0ABU1ZFF1_9BURK</name>
<accession>A0ABU1ZFF1</accession>
<dbReference type="EMBL" id="JAVDXQ010000008">
    <property type="protein sequence ID" value="MDR7299342.1"/>
    <property type="molecule type" value="Genomic_DNA"/>
</dbReference>
<feature type="transmembrane region" description="Helical" evidence="2">
    <location>
        <begin position="39"/>
        <end position="59"/>
    </location>
</feature>
<keyword evidence="4" id="KW-1185">Reference proteome</keyword>
<dbReference type="Proteomes" id="UP001180536">
    <property type="component" value="Unassembled WGS sequence"/>
</dbReference>
<keyword evidence="2" id="KW-0812">Transmembrane</keyword>
<evidence type="ECO:0000256" key="1">
    <source>
        <dbReference type="SAM" id="Coils"/>
    </source>
</evidence>
<keyword evidence="2" id="KW-1133">Transmembrane helix</keyword>
<protein>
    <submittedName>
        <fullName evidence="3">MSHA biogenesis protein MshJ</fullName>
    </submittedName>
</protein>
<gene>
    <name evidence="3" type="ORF">J2X16_004712</name>
</gene>
<organism evidence="3 4">
    <name type="scientific">Pelomonas aquatica</name>
    <dbReference type="NCBI Taxonomy" id="431058"/>
    <lineage>
        <taxon>Bacteria</taxon>
        <taxon>Pseudomonadati</taxon>
        <taxon>Pseudomonadota</taxon>
        <taxon>Betaproteobacteria</taxon>
        <taxon>Burkholderiales</taxon>
        <taxon>Sphaerotilaceae</taxon>
        <taxon>Roseateles</taxon>
    </lineage>
</organism>
<feature type="coiled-coil region" evidence="1">
    <location>
        <begin position="97"/>
        <end position="124"/>
    </location>
</feature>
<reference evidence="3 4" key="1">
    <citation type="submission" date="2023-07" db="EMBL/GenBank/DDBJ databases">
        <title>Sorghum-associated microbial communities from plants grown in Nebraska, USA.</title>
        <authorList>
            <person name="Schachtman D."/>
        </authorList>
    </citation>
    <scope>NUCLEOTIDE SEQUENCE [LARGE SCALE GENOMIC DNA]</scope>
    <source>
        <strain evidence="3 4">BE310</strain>
    </source>
</reference>
<keyword evidence="1" id="KW-0175">Coiled coil</keyword>
<sequence length="238" mass="26311">MKAQTPIDLALLRRRMAPLRAAWERQARRIDALSLRERAILFVSIAAVLAALFDTLVLTPQAARARQRSEAQARQAAEMTALREQFIAQSRSADEPAGQLRRQLEAARAERTRLDDQLRQAGSLSAGEGLSAVLQRLLARQPGLVLERLTLLEDTPVVAPAASSPAAAQRPALPVMVGMNWQGVELQVQGRYADAQRYLQALERELPGLRWGEMQLKAVGHGEPPRLQAQLFLLKVQP</sequence>
<dbReference type="RefSeq" id="WP_310348960.1">
    <property type="nucleotide sequence ID" value="NZ_JAVDXQ010000008.1"/>
</dbReference>
<evidence type="ECO:0000313" key="4">
    <source>
        <dbReference type="Proteomes" id="UP001180536"/>
    </source>
</evidence>